<sequence>MMVVATTKILTAAEYLQREEQATEKSEFIQGEIIPMAGASANHNYLTGKLHALLLFALEDHGYSVFMSDMRLWIAESESYFYPDVMVIAAEPKFTDNSQMALTNPCLIAEVLSTSTAGFDKNQKFGFYRTIPQLQEYLLIDQSCYRVEHYQKVGDRQWLLTELMGEDAEIEFSFMKIKIKLVELYKRVDF</sequence>
<dbReference type="Proteomes" id="UP000658720">
    <property type="component" value="Unassembled WGS sequence"/>
</dbReference>
<name>A0ABR9VLV5_9SYNC</name>
<dbReference type="SUPFAM" id="SSF52980">
    <property type="entry name" value="Restriction endonuclease-like"/>
    <property type="match status" value="1"/>
</dbReference>
<dbReference type="PANTHER" id="PTHR36558:SF1">
    <property type="entry name" value="RESTRICTION ENDONUCLEASE DOMAIN-CONTAINING PROTEIN-RELATED"/>
    <property type="match status" value="1"/>
</dbReference>
<keyword evidence="2" id="KW-0540">Nuclease</keyword>
<gene>
    <name evidence="2" type="ORF">IQ217_00335</name>
</gene>
<dbReference type="Gene3D" id="3.90.1570.10">
    <property type="entry name" value="tt1808, chain A"/>
    <property type="match status" value="1"/>
</dbReference>
<keyword evidence="3" id="KW-1185">Reference proteome</keyword>
<comment type="caution">
    <text evidence="2">The sequence shown here is derived from an EMBL/GenBank/DDBJ whole genome shotgun (WGS) entry which is preliminary data.</text>
</comment>
<dbReference type="PANTHER" id="PTHR36558">
    <property type="entry name" value="GLR1098 PROTEIN"/>
    <property type="match status" value="1"/>
</dbReference>
<keyword evidence="2" id="KW-0255">Endonuclease</keyword>
<evidence type="ECO:0000259" key="1">
    <source>
        <dbReference type="Pfam" id="PF05685"/>
    </source>
</evidence>
<dbReference type="Pfam" id="PF05685">
    <property type="entry name" value="Uma2"/>
    <property type="match status" value="1"/>
</dbReference>
<dbReference type="InterPro" id="IPR012296">
    <property type="entry name" value="Nuclease_put_TT1808"/>
</dbReference>
<feature type="domain" description="Putative restriction endonuclease" evidence="1">
    <location>
        <begin position="13"/>
        <end position="168"/>
    </location>
</feature>
<dbReference type="RefSeq" id="WP_190599059.1">
    <property type="nucleotide sequence ID" value="NZ_JADEVV010000001.1"/>
</dbReference>
<proteinExistence type="predicted"/>
<dbReference type="EMBL" id="JADEVV010000001">
    <property type="protein sequence ID" value="MBE9252324.1"/>
    <property type="molecule type" value="Genomic_DNA"/>
</dbReference>
<keyword evidence="2" id="KW-0378">Hydrolase</keyword>
<evidence type="ECO:0000313" key="2">
    <source>
        <dbReference type="EMBL" id="MBE9252324.1"/>
    </source>
</evidence>
<dbReference type="InterPro" id="IPR011335">
    <property type="entry name" value="Restrct_endonuc-II-like"/>
</dbReference>
<organism evidence="2 3">
    <name type="scientific">Synechocystis salina LEGE 00031</name>
    <dbReference type="NCBI Taxonomy" id="1828736"/>
    <lineage>
        <taxon>Bacteria</taxon>
        <taxon>Bacillati</taxon>
        <taxon>Cyanobacteriota</taxon>
        <taxon>Cyanophyceae</taxon>
        <taxon>Synechococcales</taxon>
        <taxon>Merismopediaceae</taxon>
        <taxon>Synechocystis</taxon>
    </lineage>
</organism>
<reference evidence="2 3" key="1">
    <citation type="submission" date="2020-10" db="EMBL/GenBank/DDBJ databases">
        <authorList>
            <person name="Castelo-Branco R."/>
            <person name="Eusebio N."/>
            <person name="Adriana R."/>
            <person name="Vieira A."/>
            <person name="Brugerolle De Fraissinette N."/>
            <person name="Rezende De Castro R."/>
            <person name="Schneider M.P."/>
            <person name="Vasconcelos V."/>
            <person name="Leao P.N."/>
        </authorList>
    </citation>
    <scope>NUCLEOTIDE SEQUENCE [LARGE SCALE GENOMIC DNA]</scope>
    <source>
        <strain evidence="2 3">LEGE 00031</strain>
    </source>
</reference>
<dbReference type="CDD" id="cd06260">
    <property type="entry name" value="DUF820-like"/>
    <property type="match status" value="1"/>
</dbReference>
<dbReference type="GO" id="GO:0004519">
    <property type="term" value="F:endonuclease activity"/>
    <property type="evidence" value="ECO:0007669"/>
    <property type="project" value="UniProtKB-KW"/>
</dbReference>
<protein>
    <submittedName>
        <fullName evidence="2">Uma2 family endonuclease</fullName>
    </submittedName>
</protein>
<evidence type="ECO:0000313" key="3">
    <source>
        <dbReference type="Proteomes" id="UP000658720"/>
    </source>
</evidence>
<accession>A0ABR9VLV5</accession>
<dbReference type="InterPro" id="IPR008538">
    <property type="entry name" value="Uma2"/>
</dbReference>